<dbReference type="GO" id="GO:0004190">
    <property type="term" value="F:aspartic-type endopeptidase activity"/>
    <property type="evidence" value="ECO:0007669"/>
    <property type="project" value="InterPro"/>
</dbReference>
<evidence type="ECO:0000256" key="7">
    <source>
        <dbReference type="ARBA" id="ARBA00023163"/>
    </source>
</evidence>
<keyword evidence="4" id="KW-0805">Transcription regulation</keyword>
<evidence type="ECO:0000256" key="8">
    <source>
        <dbReference type="ARBA" id="ARBA00023242"/>
    </source>
</evidence>
<evidence type="ECO:0000256" key="2">
    <source>
        <dbReference type="ARBA" id="ARBA00022723"/>
    </source>
</evidence>
<reference evidence="12 13" key="1">
    <citation type="submission" date="2017-10" db="EMBL/GenBank/DDBJ databases">
        <title>Comparative genomics in systemic dimorphic fungi from Ajellomycetaceae.</title>
        <authorList>
            <person name="Munoz J.F."/>
            <person name="Mcewen J.G."/>
            <person name="Clay O.K."/>
            <person name="Cuomo C.A."/>
        </authorList>
    </citation>
    <scope>NUCLEOTIDE SEQUENCE [LARGE SCALE GENOMIC DNA]</scope>
    <source>
        <strain evidence="12 13">UAMH5409</strain>
    </source>
</reference>
<comment type="subcellular location">
    <subcellularLocation>
        <location evidence="1">Nucleus</location>
    </subcellularLocation>
</comment>
<evidence type="ECO:0000313" key="13">
    <source>
        <dbReference type="Proteomes" id="UP000223968"/>
    </source>
</evidence>
<feature type="region of interest" description="Disordered" evidence="10">
    <location>
        <begin position="1"/>
        <end position="20"/>
    </location>
</feature>
<dbReference type="InterPro" id="IPR001969">
    <property type="entry name" value="Aspartic_peptidase_AS"/>
</dbReference>
<dbReference type="AlphaFoldDB" id="A0A2B7WRD6"/>
<dbReference type="EMBL" id="PDNB01000165">
    <property type="protein sequence ID" value="PGH01944.1"/>
    <property type="molecule type" value="Genomic_DNA"/>
</dbReference>
<dbReference type="GO" id="GO:0000435">
    <property type="term" value="P:positive regulation of transcription from RNA polymerase II promoter by galactose"/>
    <property type="evidence" value="ECO:0007669"/>
    <property type="project" value="TreeGrafter"/>
</dbReference>
<evidence type="ECO:0000256" key="10">
    <source>
        <dbReference type="SAM" id="MobiDB-lite"/>
    </source>
</evidence>
<dbReference type="Pfam" id="PF04082">
    <property type="entry name" value="Fungal_trans"/>
    <property type="match status" value="1"/>
</dbReference>
<dbReference type="GO" id="GO:0006508">
    <property type="term" value="P:proteolysis"/>
    <property type="evidence" value="ECO:0007669"/>
    <property type="project" value="InterPro"/>
</dbReference>
<dbReference type="SUPFAM" id="SSF57701">
    <property type="entry name" value="Zn2/Cys6 DNA-binding domain"/>
    <property type="match status" value="1"/>
</dbReference>
<feature type="compositionally biased region" description="Polar residues" evidence="10">
    <location>
        <begin position="669"/>
        <end position="691"/>
    </location>
</feature>
<name>A0A2B7WRD6_9EURO</name>
<evidence type="ECO:0000256" key="9">
    <source>
        <dbReference type="ARBA" id="ARBA00023277"/>
    </source>
</evidence>
<keyword evidence="3" id="KW-0862">Zinc</keyword>
<evidence type="ECO:0000256" key="6">
    <source>
        <dbReference type="ARBA" id="ARBA00023159"/>
    </source>
</evidence>
<dbReference type="FunFam" id="4.10.240.10:FF:000009">
    <property type="entry name" value="C6 transcription factor (Gal4)"/>
    <property type="match status" value="1"/>
</dbReference>
<dbReference type="InterPro" id="IPR005600">
    <property type="entry name" value="Gal4_dimer_dom"/>
</dbReference>
<comment type="caution">
    <text evidence="12">The sequence shown here is derived from an EMBL/GenBank/DDBJ whole genome shotgun (WGS) entry which is preliminary data.</text>
</comment>
<sequence length="876" mass="94578">MAEGSPTTSPAAEAQGQGKDVHSIACDECRLRKSKCSKQRPACSLCKQLGKECVYSPKVVRTPLTRQNLTYAEDRIRKLEATIRTLLPNVDIEALLDASSSQQPSGEQRQQKRESSQKPIPGPVLKDTEAPEAASEALPQLADGFDWAEKELTPSELSDGMAALSIRPEGAGYLGGPSSVAPLRALLMGGWDVNSSAQTAAERKAALDAQSMLWQSTYPGIAPSQIVAQTVMDAYFSNYHQTYPFLHEATFRAQFNEQLPRPRGHAWPILLNTVLALGAWTLGDDTVDIHETFYNEANRYLQGVSVFEMGNLACVQAFLLLSNYTQKRNKPNTGWNYLGLAIRMALSLGLHKEFPEWNISPLQREMRRRVWWGTFIFDSGASITFGRPILLPDTSIMDAKHVKNLPQGSLTAMTTTLPPETDQPTPYSSLIAQAKFHLATNDVYHRLLANGNLSAEETLKLQIPIDDFLKSLPSYFERDDSHQDDFTRNNESAALKLPRWFIFAKKRLSWRRWNFQIILYRPVLLRWATQRWQQMSHQGFSSNNADDQDKAHSADLECRMRCLQVARATIQSISGYMATSQYTRLGGWYMLYFLFQAALIPVLFLITTPTSPDAPSWLSDIQTVRYLLSPHSELGKNNHLAARCLEVINRLCGPLSFPSPSPPNPHTSAVGSSFATTHGNNNTDNGFNPSNSTSSADFAAAAAAAAATSATTTPTADGSGNPATGGDGGVQQAWETDMAGIISQEMSVQNPEMMFSDAYSFFTGGAGTYDNLGNLGMVTGLGAGAGAGAGTGTGTNTGVGASADIIGGGAGGAPAIDQVGAGAEGMNNLPGMEDFGGVGGVGAGVGTGVPGGGLEFFDWTRFGTGTEADVEGRGYY</sequence>
<dbReference type="GO" id="GO:0000978">
    <property type="term" value="F:RNA polymerase II cis-regulatory region sequence-specific DNA binding"/>
    <property type="evidence" value="ECO:0007669"/>
    <property type="project" value="TreeGrafter"/>
</dbReference>
<dbReference type="CDD" id="cd14654">
    <property type="entry name" value="ZIP_Gal4"/>
    <property type="match status" value="1"/>
</dbReference>
<keyword evidence="5" id="KW-0238">DNA-binding</keyword>
<keyword evidence="8" id="KW-0539">Nucleus</keyword>
<dbReference type="PANTHER" id="PTHR47424:SF2">
    <property type="entry name" value="TRANSCRIPTION FACTOR DOMAIN-CONTAINING PROTEIN-RELATED"/>
    <property type="match status" value="1"/>
</dbReference>
<evidence type="ECO:0000256" key="4">
    <source>
        <dbReference type="ARBA" id="ARBA00023015"/>
    </source>
</evidence>
<keyword evidence="6" id="KW-0010">Activator</keyword>
<proteinExistence type="predicted"/>
<dbReference type="PROSITE" id="PS00463">
    <property type="entry name" value="ZN2_CY6_FUNGAL_1"/>
    <property type="match status" value="1"/>
</dbReference>
<evidence type="ECO:0000256" key="1">
    <source>
        <dbReference type="ARBA" id="ARBA00004123"/>
    </source>
</evidence>
<evidence type="ECO:0000313" key="12">
    <source>
        <dbReference type="EMBL" id="PGH01944.1"/>
    </source>
</evidence>
<feature type="compositionally biased region" description="Polar residues" evidence="10">
    <location>
        <begin position="98"/>
        <end position="108"/>
    </location>
</feature>
<dbReference type="GO" id="GO:0008270">
    <property type="term" value="F:zinc ion binding"/>
    <property type="evidence" value="ECO:0007669"/>
    <property type="project" value="InterPro"/>
</dbReference>
<evidence type="ECO:0000256" key="3">
    <source>
        <dbReference type="ARBA" id="ARBA00022833"/>
    </source>
</evidence>
<feature type="region of interest" description="Disordered" evidence="10">
    <location>
        <begin position="98"/>
        <end position="133"/>
    </location>
</feature>
<keyword evidence="2" id="KW-0479">Metal-binding</keyword>
<feature type="region of interest" description="Disordered" evidence="10">
    <location>
        <begin position="659"/>
        <end position="692"/>
    </location>
</feature>
<dbReference type="GO" id="GO:0006351">
    <property type="term" value="P:DNA-templated transcription"/>
    <property type="evidence" value="ECO:0007669"/>
    <property type="project" value="InterPro"/>
</dbReference>
<dbReference type="GO" id="GO:0005634">
    <property type="term" value="C:nucleus"/>
    <property type="evidence" value="ECO:0007669"/>
    <property type="project" value="UniProtKB-SubCell"/>
</dbReference>
<dbReference type="OrthoDB" id="3362851at2759"/>
<dbReference type="PROSITE" id="PS50048">
    <property type="entry name" value="ZN2_CY6_FUNGAL_2"/>
    <property type="match status" value="1"/>
</dbReference>
<dbReference type="Pfam" id="PF00172">
    <property type="entry name" value="Zn_clus"/>
    <property type="match status" value="1"/>
</dbReference>
<dbReference type="SMART" id="SM00066">
    <property type="entry name" value="GAL4"/>
    <property type="match status" value="1"/>
</dbReference>
<accession>A0A2B7WRD6</accession>
<dbReference type="InterPro" id="IPR007219">
    <property type="entry name" value="XnlR_reg_dom"/>
</dbReference>
<feature type="region of interest" description="Disordered" evidence="10">
    <location>
        <begin position="709"/>
        <end position="731"/>
    </location>
</feature>
<keyword evidence="7" id="KW-0804">Transcription</keyword>
<dbReference type="Proteomes" id="UP000223968">
    <property type="component" value="Unassembled WGS sequence"/>
</dbReference>
<dbReference type="InterPro" id="IPR051127">
    <property type="entry name" value="Fungal_SecMet_Regulators"/>
</dbReference>
<dbReference type="InterPro" id="IPR001138">
    <property type="entry name" value="Zn2Cys6_DnaBD"/>
</dbReference>
<keyword evidence="13" id="KW-1185">Reference proteome</keyword>
<gene>
    <name evidence="12" type="ORF">AJ79_07775</name>
</gene>
<dbReference type="CDD" id="cd00067">
    <property type="entry name" value="GAL4"/>
    <property type="match status" value="1"/>
</dbReference>
<protein>
    <recommendedName>
        <fullName evidence="11">Zn(2)-C6 fungal-type domain-containing protein</fullName>
    </recommendedName>
</protein>
<feature type="compositionally biased region" description="Polar residues" evidence="10">
    <location>
        <begin position="1"/>
        <end position="10"/>
    </location>
</feature>
<dbReference type="GO" id="GO:0000981">
    <property type="term" value="F:DNA-binding transcription factor activity, RNA polymerase II-specific"/>
    <property type="evidence" value="ECO:0007669"/>
    <property type="project" value="InterPro"/>
</dbReference>
<evidence type="ECO:0000259" key="11">
    <source>
        <dbReference type="PROSITE" id="PS50048"/>
    </source>
</evidence>
<dbReference type="PROSITE" id="PS00141">
    <property type="entry name" value="ASP_PROTEASE"/>
    <property type="match status" value="1"/>
</dbReference>
<feature type="domain" description="Zn(2)-C6 fungal-type" evidence="11">
    <location>
        <begin position="25"/>
        <end position="55"/>
    </location>
</feature>
<keyword evidence="9" id="KW-0119">Carbohydrate metabolism</keyword>
<organism evidence="12 13">
    <name type="scientific">Helicocarpus griseus UAMH5409</name>
    <dbReference type="NCBI Taxonomy" id="1447875"/>
    <lineage>
        <taxon>Eukaryota</taxon>
        <taxon>Fungi</taxon>
        <taxon>Dikarya</taxon>
        <taxon>Ascomycota</taxon>
        <taxon>Pezizomycotina</taxon>
        <taxon>Eurotiomycetes</taxon>
        <taxon>Eurotiomycetidae</taxon>
        <taxon>Onygenales</taxon>
        <taxon>Ajellomycetaceae</taxon>
        <taxon>Helicocarpus</taxon>
    </lineage>
</organism>
<dbReference type="InterPro" id="IPR036864">
    <property type="entry name" value="Zn2-C6_fun-type_DNA-bd_sf"/>
</dbReference>
<evidence type="ECO:0000256" key="5">
    <source>
        <dbReference type="ARBA" id="ARBA00023125"/>
    </source>
</evidence>
<dbReference type="SMART" id="SM00906">
    <property type="entry name" value="Fungal_trans"/>
    <property type="match status" value="1"/>
</dbReference>
<dbReference type="PANTHER" id="PTHR47424">
    <property type="entry name" value="REGULATORY PROTEIN GAL4"/>
    <property type="match status" value="1"/>
</dbReference>
<dbReference type="CDD" id="cd12148">
    <property type="entry name" value="fungal_TF_MHR"/>
    <property type="match status" value="1"/>
</dbReference>
<dbReference type="Gene3D" id="4.10.240.10">
    <property type="entry name" value="Zn(2)-C6 fungal-type DNA-binding domain"/>
    <property type="match status" value="1"/>
</dbReference>